<feature type="compositionally biased region" description="Basic and acidic residues" evidence="1">
    <location>
        <begin position="165"/>
        <end position="193"/>
    </location>
</feature>
<feature type="region of interest" description="Disordered" evidence="1">
    <location>
        <begin position="341"/>
        <end position="367"/>
    </location>
</feature>
<feature type="compositionally biased region" description="Basic and acidic residues" evidence="1">
    <location>
        <begin position="246"/>
        <end position="257"/>
    </location>
</feature>
<evidence type="ECO:0000313" key="3">
    <source>
        <dbReference type="Proteomes" id="UP000521943"/>
    </source>
</evidence>
<feature type="region of interest" description="Disordered" evidence="1">
    <location>
        <begin position="25"/>
        <end position="145"/>
    </location>
</feature>
<dbReference type="AlphaFoldDB" id="A0A8H6HAY8"/>
<feature type="compositionally biased region" description="Polar residues" evidence="1">
    <location>
        <begin position="313"/>
        <end position="325"/>
    </location>
</feature>
<keyword evidence="3" id="KW-1185">Reference proteome</keyword>
<dbReference type="EMBL" id="JACGCI010000158">
    <property type="protein sequence ID" value="KAF6743110.1"/>
    <property type="molecule type" value="Genomic_DNA"/>
</dbReference>
<evidence type="ECO:0000256" key="1">
    <source>
        <dbReference type="SAM" id="MobiDB-lite"/>
    </source>
</evidence>
<protein>
    <submittedName>
        <fullName evidence="2">Uncharacterized protein</fullName>
    </submittedName>
</protein>
<feature type="compositionally biased region" description="Basic and acidic residues" evidence="1">
    <location>
        <begin position="100"/>
        <end position="112"/>
    </location>
</feature>
<feature type="compositionally biased region" description="Basic and acidic residues" evidence="1">
    <location>
        <begin position="352"/>
        <end position="367"/>
    </location>
</feature>
<feature type="region of interest" description="Disordered" evidence="1">
    <location>
        <begin position="293"/>
        <end position="325"/>
    </location>
</feature>
<feature type="compositionally biased region" description="Basic and acidic residues" evidence="1">
    <location>
        <begin position="293"/>
        <end position="308"/>
    </location>
</feature>
<gene>
    <name evidence="2" type="ORF">DFP72DRAFT_859493</name>
</gene>
<feature type="region of interest" description="Disordered" evidence="1">
    <location>
        <begin position="165"/>
        <end position="279"/>
    </location>
</feature>
<feature type="compositionally biased region" description="Gly residues" evidence="1">
    <location>
        <begin position="199"/>
        <end position="211"/>
    </location>
</feature>
<feature type="compositionally biased region" description="Basic and acidic residues" evidence="1">
    <location>
        <begin position="406"/>
        <end position="418"/>
    </location>
</feature>
<feature type="compositionally biased region" description="Basic and acidic residues" evidence="1">
    <location>
        <begin position="60"/>
        <end position="92"/>
    </location>
</feature>
<feature type="region of interest" description="Disordered" evidence="1">
    <location>
        <begin position="384"/>
        <end position="443"/>
    </location>
</feature>
<accession>A0A8H6HAY8</accession>
<name>A0A8H6HAY8_9AGAR</name>
<dbReference type="Proteomes" id="UP000521943">
    <property type="component" value="Unassembled WGS sequence"/>
</dbReference>
<proteinExistence type="predicted"/>
<evidence type="ECO:0000313" key="2">
    <source>
        <dbReference type="EMBL" id="KAF6743110.1"/>
    </source>
</evidence>
<feature type="compositionally biased region" description="Basic residues" evidence="1">
    <location>
        <begin position="419"/>
        <end position="438"/>
    </location>
</feature>
<reference evidence="2 3" key="1">
    <citation type="submission" date="2020-07" db="EMBL/GenBank/DDBJ databases">
        <title>Comparative genomics of pyrophilous fungi reveals a link between fire events and developmental genes.</title>
        <authorList>
            <consortium name="DOE Joint Genome Institute"/>
            <person name="Steindorff A.S."/>
            <person name="Carver A."/>
            <person name="Calhoun S."/>
            <person name="Stillman K."/>
            <person name="Liu H."/>
            <person name="Lipzen A."/>
            <person name="Pangilinan J."/>
            <person name="Labutti K."/>
            <person name="Bruns T.D."/>
            <person name="Grigoriev I.V."/>
        </authorList>
    </citation>
    <scope>NUCLEOTIDE SEQUENCE [LARGE SCALE GENOMIC DNA]</scope>
    <source>
        <strain evidence="2 3">CBS 144469</strain>
    </source>
</reference>
<sequence length="455" mass="51098">MLGGIVHLRGGRTYDRLDGLARAGVGRGWRDEKAEGRRKKEKRWLSRIAEGAEPSPTNWDVRKAEHKKERANIEEELEKRSGEKRSSDEQRWARGGKLGLRKEMRRVKEDQSALRGRAMQIRGDGAGEGRTISRRFPGGRSGADDVEGAKRFAVGYEARAGRVVDREGGRGMKPVGREEQEKGGRGETRKVLTDDYEPGCGGDGGELGGVAVGVNHEVSVEQATGEDQESKQHESGTPVLKSQAHRYHDAKAADSERGMLGPAHGESGGGGNERCERTMKKWEMVSWHGGRFEVERKTNERGESEGAKVRSNKPPQRNTTCHTPSYIVSPTIRVRRAADVPKRPHPTHTLRIRGEGRMADEGEKESERRKAIKYRRWHGIFRGAPRPQISARGPEHKKAGRNLPNDIERSGEAKEEKQRRRSLTKQKKNTTPKARSKTYHQNTQIFKRMHLIPSH</sequence>
<comment type="caution">
    <text evidence="2">The sequence shown here is derived from an EMBL/GenBank/DDBJ whole genome shotgun (WGS) entry which is preliminary data.</text>
</comment>
<organism evidence="2 3">
    <name type="scientific">Ephemerocybe angulata</name>
    <dbReference type="NCBI Taxonomy" id="980116"/>
    <lineage>
        <taxon>Eukaryota</taxon>
        <taxon>Fungi</taxon>
        <taxon>Dikarya</taxon>
        <taxon>Basidiomycota</taxon>
        <taxon>Agaricomycotina</taxon>
        <taxon>Agaricomycetes</taxon>
        <taxon>Agaricomycetidae</taxon>
        <taxon>Agaricales</taxon>
        <taxon>Agaricineae</taxon>
        <taxon>Psathyrellaceae</taxon>
        <taxon>Ephemerocybe</taxon>
    </lineage>
</organism>